<keyword evidence="3" id="KW-1003">Cell membrane</keyword>
<dbReference type="AlphaFoldDB" id="A0A418WIS1"/>
<dbReference type="InterPro" id="IPR022781">
    <property type="entry name" value="Flagellar_biosynth_FliO"/>
</dbReference>
<dbReference type="GO" id="GO:0005886">
    <property type="term" value="C:plasma membrane"/>
    <property type="evidence" value="ECO:0007669"/>
    <property type="project" value="UniProtKB-SubCell"/>
</dbReference>
<dbReference type="Pfam" id="PF04347">
    <property type="entry name" value="FliO"/>
    <property type="match status" value="1"/>
</dbReference>
<evidence type="ECO:0000256" key="6">
    <source>
        <dbReference type="ARBA" id="ARBA00023136"/>
    </source>
</evidence>
<evidence type="ECO:0000256" key="5">
    <source>
        <dbReference type="ARBA" id="ARBA00022989"/>
    </source>
</evidence>
<dbReference type="PANTHER" id="PTHR38766">
    <property type="entry name" value="FLAGELLAR PROTEIN FLIO"/>
    <property type="match status" value="1"/>
</dbReference>
<keyword evidence="5 9" id="KW-1133">Transmembrane helix</keyword>
<gene>
    <name evidence="10" type="ORF">D3874_08870</name>
</gene>
<sequence>MPELLRAGIALAAVVVLILAFGAVMRRFGHGPATRAGKRLAVTESLSLDARRRLVIVRHDGREHLLLLGPAGDLVVERGPLPPETP</sequence>
<dbReference type="InterPro" id="IPR052205">
    <property type="entry name" value="FliO/MopB"/>
</dbReference>
<dbReference type="EMBL" id="QYUK01000011">
    <property type="protein sequence ID" value="RJF89923.1"/>
    <property type="molecule type" value="Genomic_DNA"/>
</dbReference>
<keyword evidence="11" id="KW-1185">Reference proteome</keyword>
<dbReference type="GO" id="GO:0044781">
    <property type="term" value="P:bacterial-type flagellum organization"/>
    <property type="evidence" value="ECO:0007669"/>
    <property type="project" value="InterPro"/>
</dbReference>
<evidence type="ECO:0000256" key="4">
    <source>
        <dbReference type="ARBA" id="ARBA00022692"/>
    </source>
</evidence>
<keyword evidence="7" id="KW-0975">Bacterial flagellum</keyword>
<evidence type="ECO:0000313" key="11">
    <source>
        <dbReference type="Proteomes" id="UP000284605"/>
    </source>
</evidence>
<comment type="similarity">
    <text evidence="8">Belongs to the FliO/MopB family.</text>
</comment>
<evidence type="ECO:0000256" key="8">
    <source>
        <dbReference type="ARBA" id="ARBA00037937"/>
    </source>
</evidence>
<feature type="transmembrane region" description="Helical" evidence="9">
    <location>
        <begin position="6"/>
        <end position="25"/>
    </location>
</feature>
<keyword evidence="6 9" id="KW-0472">Membrane</keyword>
<evidence type="ECO:0000256" key="1">
    <source>
        <dbReference type="ARBA" id="ARBA00004117"/>
    </source>
</evidence>
<evidence type="ECO:0000313" key="10">
    <source>
        <dbReference type="EMBL" id="RJF89923.1"/>
    </source>
</evidence>
<dbReference type="GO" id="GO:0009425">
    <property type="term" value="C:bacterial-type flagellum basal body"/>
    <property type="evidence" value="ECO:0007669"/>
    <property type="project" value="UniProtKB-SubCell"/>
</dbReference>
<organism evidence="10 11">
    <name type="scientific">Oleomonas cavernae</name>
    <dbReference type="NCBI Taxonomy" id="2320859"/>
    <lineage>
        <taxon>Bacteria</taxon>
        <taxon>Pseudomonadati</taxon>
        <taxon>Pseudomonadota</taxon>
        <taxon>Alphaproteobacteria</taxon>
        <taxon>Acetobacterales</taxon>
        <taxon>Acetobacteraceae</taxon>
        <taxon>Oleomonas</taxon>
    </lineage>
</organism>
<protein>
    <recommendedName>
        <fullName evidence="12">Flagellar biosynthetic protein FliO</fullName>
    </recommendedName>
</protein>
<comment type="caution">
    <text evidence="10">The sequence shown here is derived from an EMBL/GenBank/DDBJ whole genome shotgun (WGS) entry which is preliminary data.</text>
</comment>
<dbReference type="OrthoDB" id="7220053at2"/>
<proteinExistence type="inferred from homology"/>
<evidence type="ECO:0000256" key="2">
    <source>
        <dbReference type="ARBA" id="ARBA00004236"/>
    </source>
</evidence>
<name>A0A418WIS1_9PROT</name>
<dbReference type="Proteomes" id="UP000284605">
    <property type="component" value="Unassembled WGS sequence"/>
</dbReference>
<comment type="subcellular location">
    <subcellularLocation>
        <location evidence="1">Bacterial flagellum basal body</location>
    </subcellularLocation>
    <subcellularLocation>
        <location evidence="2">Cell membrane</location>
    </subcellularLocation>
</comment>
<evidence type="ECO:0000256" key="9">
    <source>
        <dbReference type="SAM" id="Phobius"/>
    </source>
</evidence>
<keyword evidence="4 9" id="KW-0812">Transmembrane</keyword>
<evidence type="ECO:0000256" key="3">
    <source>
        <dbReference type="ARBA" id="ARBA00022475"/>
    </source>
</evidence>
<reference evidence="10 11" key="1">
    <citation type="submission" date="2018-09" db="EMBL/GenBank/DDBJ databases">
        <authorList>
            <person name="Zhu H."/>
        </authorList>
    </citation>
    <scope>NUCLEOTIDE SEQUENCE [LARGE SCALE GENOMIC DNA]</scope>
    <source>
        <strain evidence="10 11">K1W22B-8</strain>
    </source>
</reference>
<dbReference type="PANTHER" id="PTHR38766:SF1">
    <property type="entry name" value="FLAGELLAR PROTEIN FLIO"/>
    <property type="match status" value="1"/>
</dbReference>
<evidence type="ECO:0008006" key="12">
    <source>
        <dbReference type="Google" id="ProtNLM"/>
    </source>
</evidence>
<accession>A0A418WIS1</accession>
<evidence type="ECO:0000256" key="7">
    <source>
        <dbReference type="ARBA" id="ARBA00023143"/>
    </source>
</evidence>